<dbReference type="InterPro" id="IPR017974">
    <property type="entry name" value="Claudin_CS"/>
</dbReference>
<keyword evidence="5" id="KW-1003">Cell membrane</keyword>
<comment type="subcellular location">
    <subcellularLocation>
        <location evidence="1">Cell junction</location>
        <location evidence="1">Tight junction</location>
    </subcellularLocation>
    <subcellularLocation>
        <location evidence="2">Cell membrane</location>
        <topology evidence="2">Multi-pass membrane protein</topology>
    </subcellularLocation>
</comment>
<dbReference type="GO" id="GO:0005923">
    <property type="term" value="C:bicellular tight junction"/>
    <property type="evidence" value="ECO:0000318"/>
    <property type="project" value="GO_Central"/>
</dbReference>
<keyword evidence="16" id="KW-1267">Proteomics identification</keyword>
<accession>A0A287B7B2</accession>
<dbReference type="FunFam" id="1.20.140.150:FF:000001">
    <property type="entry name" value="Claudin"/>
    <property type="match status" value="1"/>
</dbReference>
<reference evidence="12" key="2">
    <citation type="journal article" date="2019" name="PeerJ">
        <title>Genes of the pig, Sus scrofa, reconstructed with EvidentialGene.</title>
        <authorList>
            <person name="Gilbert D.G."/>
        </authorList>
    </citation>
    <scope>NUCLEOTIDE SEQUENCE</scope>
</reference>
<comment type="similarity">
    <text evidence="3">Belongs to the claudin family.</text>
</comment>
<dbReference type="GO" id="GO:0070830">
    <property type="term" value="P:bicellular tight junction assembly"/>
    <property type="evidence" value="ECO:0000318"/>
    <property type="project" value="GO_Central"/>
</dbReference>
<gene>
    <name evidence="13 15" type="primary">CLDN15</name>
</gene>
<dbReference type="Pfam" id="PF00822">
    <property type="entry name" value="PMP22_Claudin"/>
    <property type="match status" value="1"/>
</dbReference>
<dbReference type="InterPro" id="IPR006187">
    <property type="entry name" value="Claudin"/>
</dbReference>
<dbReference type="Gene3D" id="1.20.140.150">
    <property type="match status" value="1"/>
</dbReference>
<feature type="transmembrane region" description="Helical" evidence="11">
    <location>
        <begin position="238"/>
        <end position="262"/>
    </location>
</feature>
<sequence length="356" mass="37544">MASVSHSLVSPLPPPSWGGEPRAAQRLGGGGGLLARSVYSLHLLVNSCPALPAHSSDRPVGKQRGLERGKTWAKEEAEAAACLPLSPACLHRPPQPKPLRVPWGSAPPPVPGPGCPRGLPPTMSVAVEIFGFFMAALGLVLLGVTLPHSSWRVSTVHGNVITTNTIFENLWYSCATDSLGVYNCWEFPSMLALSGYIQACRALMITAILLGFLGLFLGMVGLRCTNIGGLELSRKTKLAATAGALHILAGVCGMVAISWYAFNITRDFFDPLYPGTKYELGPALYLGWTASLLSILGGICLCSSCCCAQDDDPAANVRVPYKAPMPASSLTARLPAVASDEDGDSSFGKYGKNAYV</sequence>
<dbReference type="GO" id="GO:0005198">
    <property type="term" value="F:structural molecule activity"/>
    <property type="evidence" value="ECO:0007669"/>
    <property type="project" value="InterPro"/>
</dbReference>
<dbReference type="GO" id="GO:0005886">
    <property type="term" value="C:plasma membrane"/>
    <property type="evidence" value="ECO:0000318"/>
    <property type="project" value="GO_Central"/>
</dbReference>
<reference evidence="14" key="1">
    <citation type="submission" date="2009-11" db="EMBL/GenBank/DDBJ databases">
        <authorList>
            <consortium name="Porcine genome sequencing project"/>
        </authorList>
    </citation>
    <scope>NUCLEOTIDE SEQUENCE [LARGE SCALE GENOMIC DNA]</scope>
    <source>
        <strain evidence="14">Duroc</strain>
    </source>
</reference>
<evidence type="ECO:0000256" key="4">
    <source>
        <dbReference type="ARBA" id="ARBA00022427"/>
    </source>
</evidence>
<evidence type="ECO:0000256" key="3">
    <source>
        <dbReference type="ARBA" id="ARBA00008295"/>
    </source>
</evidence>
<dbReference type="Ensembl" id="ENSSSCT00000046123.3">
    <property type="protein sequence ID" value="ENSSSCP00000050489.2"/>
    <property type="gene ID" value="ENSSSCG00000038901.3"/>
</dbReference>
<evidence type="ECO:0000256" key="11">
    <source>
        <dbReference type="SAM" id="Phobius"/>
    </source>
</evidence>
<organism evidence="12">
    <name type="scientific">Sus scrofa</name>
    <name type="common">Pig</name>
    <dbReference type="NCBI Taxonomy" id="9823"/>
    <lineage>
        <taxon>Eukaryota</taxon>
        <taxon>Metazoa</taxon>
        <taxon>Chordata</taxon>
        <taxon>Craniata</taxon>
        <taxon>Vertebrata</taxon>
        <taxon>Euteleostomi</taxon>
        <taxon>Mammalia</taxon>
        <taxon>Eutheria</taxon>
        <taxon>Laurasiatheria</taxon>
        <taxon>Artiodactyla</taxon>
        <taxon>Suina</taxon>
        <taxon>Suidae</taxon>
        <taxon>Sus</taxon>
    </lineage>
</organism>
<keyword evidence="9 11" id="KW-0472">Membrane</keyword>
<dbReference type="GeneTree" id="ENSGT00940000157650"/>
<keyword evidence="8 11" id="KW-1133">Transmembrane helix</keyword>
<dbReference type="SMR" id="A0A287B7B2"/>
<dbReference type="Bgee" id="ENSSSCG00000038901">
    <property type="expression patterns" value="Expressed in duodenum and 42 other cell types or tissues"/>
</dbReference>
<reference evidence="13" key="3">
    <citation type="journal article" date="2020" name="Gigascience">
        <title>An improved pig reference genome sequence to enable pig genetics and genomics research.</title>
        <authorList>
            <person name="Warr A."/>
            <person name="Affara N."/>
            <person name="Aken B."/>
            <person name="Beiki H."/>
            <person name="Bickhart D.M."/>
            <person name="Billis K."/>
            <person name="Chow W."/>
            <person name="Eory L."/>
            <person name="Finlayson H.A."/>
            <person name="Flicek P."/>
            <person name="Giron C.G."/>
            <person name="Griffin D.K."/>
            <person name="Hall R."/>
            <person name="Hannum G."/>
            <person name="Hourlier T."/>
            <person name="Howe K."/>
            <person name="Hume D.A."/>
            <person name="Izuogu O."/>
            <person name="Kim K."/>
            <person name="Koren S."/>
            <person name="Liu H."/>
            <person name="Manchanda N."/>
            <person name="Martin F.J."/>
            <person name="Nonneman D.J."/>
            <person name="O'Connor R.E."/>
            <person name="Phillippy A.M."/>
            <person name="Rohrer G.A."/>
            <person name="Rosen B.D."/>
            <person name="Rund L.A."/>
            <person name="Sargent C.A."/>
            <person name="Schook L.B."/>
            <person name="Schroeder S.G."/>
            <person name="Schwartz A.S."/>
            <person name="Skinner B.M."/>
            <person name="Talbot R."/>
            <person name="Tseng E."/>
            <person name="Tuggle C.K."/>
            <person name="Watson M."/>
            <person name="Smith T.P.L."/>
            <person name="Archibald A.L."/>
        </authorList>
    </citation>
    <scope>NUCLEOTIDE SEQUENCE [LARGE SCALE GENOMIC DNA]</scope>
    <source>
        <strain evidence="13">Duroc</strain>
    </source>
</reference>
<evidence type="ECO:0000256" key="1">
    <source>
        <dbReference type="ARBA" id="ARBA00004435"/>
    </source>
</evidence>
<dbReference type="PRINTS" id="PR01718">
    <property type="entry name" value="CLAUDIN15"/>
</dbReference>
<dbReference type="AlphaFoldDB" id="A0A287B7B2"/>
<keyword evidence="6 11" id="KW-0812">Transmembrane</keyword>
<dbReference type="PANTHER" id="PTHR12002">
    <property type="entry name" value="CLAUDIN"/>
    <property type="match status" value="1"/>
</dbReference>
<evidence type="ECO:0000313" key="15">
    <source>
        <dbReference type="VGNC" id="VGNC:86732"/>
    </source>
</evidence>
<dbReference type="VGNC" id="VGNC:86732">
    <property type="gene designation" value="CLDN15"/>
</dbReference>
<dbReference type="EMBL" id="DQIR01026848">
    <property type="protein sequence ID" value="HCZ82323.1"/>
    <property type="molecule type" value="Transcribed_RNA"/>
</dbReference>
<keyword evidence="7" id="KW-0965">Cell junction</keyword>
<evidence type="ECO:0000256" key="8">
    <source>
        <dbReference type="ARBA" id="ARBA00022989"/>
    </source>
</evidence>
<feature type="compositionally biased region" description="Low complexity" evidence="10">
    <location>
        <begin position="1"/>
        <end position="10"/>
    </location>
</feature>
<dbReference type="Proteomes" id="UP000008227">
    <property type="component" value="Chromosome 3"/>
</dbReference>
<evidence type="ECO:0000256" key="9">
    <source>
        <dbReference type="ARBA" id="ARBA00023136"/>
    </source>
</evidence>
<dbReference type="GO" id="GO:0007155">
    <property type="term" value="P:cell adhesion"/>
    <property type="evidence" value="ECO:0000318"/>
    <property type="project" value="GO_Central"/>
</dbReference>
<evidence type="ECO:0000313" key="12">
    <source>
        <dbReference type="EMBL" id="HCZ82323.1"/>
    </source>
</evidence>
<dbReference type="PROSITE" id="PS01346">
    <property type="entry name" value="CLAUDIN"/>
    <property type="match status" value="1"/>
</dbReference>
<dbReference type="InterPro" id="IPR004031">
    <property type="entry name" value="PMP22/EMP/MP20/Claudin"/>
</dbReference>
<keyword evidence="4" id="KW-0796">Tight junction</keyword>
<evidence type="ECO:0000256" key="6">
    <source>
        <dbReference type="ARBA" id="ARBA00022692"/>
    </source>
</evidence>
<reference evidence="13" key="4">
    <citation type="submission" date="2025-05" db="UniProtKB">
        <authorList>
            <consortium name="Ensembl"/>
        </authorList>
    </citation>
    <scope>IDENTIFICATION</scope>
</reference>
<evidence type="ECO:0000256" key="10">
    <source>
        <dbReference type="SAM" id="MobiDB-lite"/>
    </source>
</evidence>
<feature type="transmembrane region" description="Helical" evidence="11">
    <location>
        <begin position="195"/>
        <end position="217"/>
    </location>
</feature>
<protein>
    <submittedName>
        <fullName evidence="12 13">Claudin-15</fullName>
    </submittedName>
</protein>
<evidence type="ECO:0000313" key="14">
    <source>
        <dbReference type="Proteomes" id="UP000008227"/>
    </source>
</evidence>
<evidence type="ECO:0000313" key="13">
    <source>
        <dbReference type="Ensembl" id="ENSSSCP00000050489.2"/>
    </source>
</evidence>
<evidence type="ECO:0000256" key="2">
    <source>
        <dbReference type="ARBA" id="ARBA00004651"/>
    </source>
</evidence>
<evidence type="ECO:0007829" key="16">
    <source>
        <dbReference type="PeptideAtlas" id="A0A287B7B2"/>
    </source>
</evidence>
<dbReference type="ExpressionAtlas" id="A0A287B7B2">
    <property type="expression patterns" value="baseline"/>
</dbReference>
<dbReference type="InterPro" id="IPR008094">
    <property type="entry name" value="Claudin15"/>
</dbReference>
<proteinExistence type="evidence at protein level"/>
<feature type="transmembrane region" description="Helical" evidence="11">
    <location>
        <begin position="125"/>
        <end position="146"/>
    </location>
</feature>
<dbReference type="STRING" id="9823.ENSSSCP00000052195"/>
<evidence type="ECO:0000256" key="5">
    <source>
        <dbReference type="ARBA" id="ARBA00022475"/>
    </source>
</evidence>
<name>A0A287B7B2_PIG</name>
<feature type="region of interest" description="Disordered" evidence="10">
    <location>
        <begin position="1"/>
        <end position="24"/>
    </location>
</feature>
<feature type="transmembrane region" description="Helical" evidence="11">
    <location>
        <begin position="282"/>
        <end position="302"/>
    </location>
</feature>
<keyword evidence="14" id="KW-1185">Reference proteome</keyword>
<evidence type="ECO:0000256" key="7">
    <source>
        <dbReference type="ARBA" id="ARBA00022949"/>
    </source>
</evidence>
<dbReference type="PRINTS" id="PR01077">
    <property type="entry name" value="CLAUDIN"/>
</dbReference>